<dbReference type="Pfam" id="PF00589">
    <property type="entry name" value="Phage_integrase"/>
    <property type="match status" value="1"/>
</dbReference>
<dbReference type="Pfam" id="PF22022">
    <property type="entry name" value="Phage_int_M"/>
    <property type="match status" value="1"/>
</dbReference>
<evidence type="ECO:0000256" key="1">
    <source>
        <dbReference type="ARBA" id="ARBA00008857"/>
    </source>
</evidence>
<dbReference type="GO" id="GO:0003677">
    <property type="term" value="F:DNA binding"/>
    <property type="evidence" value="ECO:0007669"/>
    <property type="project" value="UniProtKB-UniRule"/>
</dbReference>
<dbReference type="Gene3D" id="3.30.160.390">
    <property type="entry name" value="Integrase, DNA-binding domain"/>
    <property type="match status" value="1"/>
</dbReference>
<dbReference type="EMBL" id="CP165734">
    <property type="protein sequence ID" value="XDV55474.1"/>
    <property type="molecule type" value="Genomic_DNA"/>
</dbReference>
<dbReference type="GO" id="GO:0015074">
    <property type="term" value="P:DNA integration"/>
    <property type="evidence" value="ECO:0007669"/>
    <property type="project" value="UniProtKB-KW"/>
</dbReference>
<evidence type="ECO:0000256" key="2">
    <source>
        <dbReference type="ARBA" id="ARBA00022908"/>
    </source>
</evidence>
<protein>
    <submittedName>
        <fullName evidence="8">Tyrosine-type recombinase/integrase</fullName>
    </submittedName>
</protein>
<dbReference type="InterPro" id="IPR050808">
    <property type="entry name" value="Phage_Integrase"/>
</dbReference>
<dbReference type="PROSITE" id="PS51898">
    <property type="entry name" value="TYR_RECOMBINASE"/>
    <property type="match status" value="1"/>
</dbReference>
<dbReference type="CDD" id="cd00801">
    <property type="entry name" value="INT_P4_C"/>
    <property type="match status" value="1"/>
</dbReference>
<proteinExistence type="inferred from homology"/>
<dbReference type="InterPro" id="IPR044068">
    <property type="entry name" value="CB"/>
</dbReference>
<sequence length="400" mass="45130">MLEKLSSVAITRKPEYRKPGRYADGGGLYLQVTARKTGGVTRAWLFQYSWKGKVRQMGLGSYEHVSLAQARKRAKAAREKVADGIDPIAEKDAERRAAVVDAALSQSFEAFAAEYVATHSPSWRNDIHRKQWTSTLKAYAYPIIGKMNVAEIETADVLRVLKPIWAAKLETADRVRGRIEKILHAAKAAKLRSGDNPAIWKNHLDHLLPSKKKAQRHHPAMPYDDLPAFMSDLVKRDGIAPRALELLILTVARTGSLIGMRDNELDLRNAHTWTIPGVRMKGGKEHVVPLCQRAQQIVRTIPREKGSPFLFMGQKPGTHISNMTMLELMRKIAPDYVPHGFRSSFTDWANEEIDAKHEVIEMCLAHTIKNKTEAAYRRGDLLEKRRALLNEWEAYLYGAG</sequence>
<dbReference type="InterPro" id="IPR013762">
    <property type="entry name" value="Integrase-like_cat_sf"/>
</dbReference>
<dbReference type="Gene3D" id="1.10.150.130">
    <property type="match status" value="1"/>
</dbReference>
<dbReference type="RefSeq" id="WP_369719926.1">
    <property type="nucleotide sequence ID" value="NZ_CP165734.1"/>
</dbReference>
<dbReference type="SUPFAM" id="SSF56349">
    <property type="entry name" value="DNA breaking-rejoining enzymes"/>
    <property type="match status" value="1"/>
</dbReference>
<dbReference type="PROSITE" id="PS51900">
    <property type="entry name" value="CB"/>
    <property type="match status" value="1"/>
</dbReference>
<keyword evidence="3 5" id="KW-0238">DNA-binding</keyword>
<evidence type="ECO:0000256" key="5">
    <source>
        <dbReference type="PROSITE-ProRule" id="PRU01248"/>
    </source>
</evidence>
<dbReference type="InterPro" id="IPR002104">
    <property type="entry name" value="Integrase_catalytic"/>
</dbReference>
<keyword evidence="4" id="KW-0233">DNA recombination</keyword>
<dbReference type="Gene3D" id="1.10.443.10">
    <property type="entry name" value="Intergrase catalytic core"/>
    <property type="match status" value="1"/>
</dbReference>
<dbReference type="InterPro" id="IPR011010">
    <property type="entry name" value="DNA_brk_join_enz"/>
</dbReference>
<feature type="domain" description="Core-binding (CB)" evidence="7">
    <location>
        <begin position="106"/>
        <end position="187"/>
    </location>
</feature>
<dbReference type="InterPro" id="IPR053876">
    <property type="entry name" value="Phage_int_M"/>
</dbReference>
<evidence type="ECO:0000256" key="4">
    <source>
        <dbReference type="ARBA" id="ARBA00023172"/>
    </source>
</evidence>
<reference evidence="8" key="1">
    <citation type="submission" date="2024-08" db="EMBL/GenBank/DDBJ databases">
        <authorList>
            <person name="Chaddad Z."/>
            <person name="Lamrabet M."/>
            <person name="Bouhnik O."/>
            <person name="Alami S."/>
            <person name="Wipf D."/>
            <person name="Courty P.E."/>
            <person name="Missbah El Idrissi M."/>
        </authorList>
    </citation>
    <scope>NUCLEOTIDE SEQUENCE</scope>
    <source>
        <strain evidence="8">LLZ17</strain>
    </source>
</reference>
<organism evidence="8">
    <name type="scientific">Bradyrhizobium sp. LLZ17</name>
    <dbReference type="NCBI Taxonomy" id="3239388"/>
    <lineage>
        <taxon>Bacteria</taxon>
        <taxon>Pseudomonadati</taxon>
        <taxon>Pseudomonadota</taxon>
        <taxon>Alphaproteobacteria</taxon>
        <taxon>Hyphomicrobiales</taxon>
        <taxon>Nitrobacteraceae</taxon>
        <taxon>Bradyrhizobium</taxon>
    </lineage>
</organism>
<evidence type="ECO:0000259" key="7">
    <source>
        <dbReference type="PROSITE" id="PS51900"/>
    </source>
</evidence>
<keyword evidence="2" id="KW-0229">DNA integration</keyword>
<dbReference type="GO" id="GO:0006310">
    <property type="term" value="P:DNA recombination"/>
    <property type="evidence" value="ECO:0007669"/>
    <property type="project" value="UniProtKB-KW"/>
</dbReference>
<gene>
    <name evidence="8" type="ORF">AB8Z38_22180</name>
</gene>
<dbReference type="PANTHER" id="PTHR30629:SF2">
    <property type="entry name" value="PROPHAGE INTEGRASE INTS-RELATED"/>
    <property type="match status" value="1"/>
</dbReference>
<accession>A0AB39XBU8</accession>
<dbReference type="InterPro" id="IPR038488">
    <property type="entry name" value="Integrase_DNA-bd_sf"/>
</dbReference>
<dbReference type="InterPro" id="IPR025166">
    <property type="entry name" value="Integrase_DNA_bind_dom"/>
</dbReference>
<feature type="domain" description="Tyr recombinase" evidence="6">
    <location>
        <begin position="216"/>
        <end position="389"/>
    </location>
</feature>
<dbReference type="PANTHER" id="PTHR30629">
    <property type="entry name" value="PROPHAGE INTEGRASE"/>
    <property type="match status" value="1"/>
</dbReference>
<dbReference type="InterPro" id="IPR010998">
    <property type="entry name" value="Integrase_recombinase_N"/>
</dbReference>
<name>A0AB39XBU8_9BRAD</name>
<evidence type="ECO:0000313" key="8">
    <source>
        <dbReference type="EMBL" id="XDV55474.1"/>
    </source>
</evidence>
<comment type="similarity">
    <text evidence="1">Belongs to the 'phage' integrase family.</text>
</comment>
<evidence type="ECO:0000256" key="3">
    <source>
        <dbReference type="ARBA" id="ARBA00023125"/>
    </source>
</evidence>
<dbReference type="AlphaFoldDB" id="A0AB39XBU8"/>
<evidence type="ECO:0000259" key="6">
    <source>
        <dbReference type="PROSITE" id="PS51898"/>
    </source>
</evidence>
<dbReference type="Pfam" id="PF13356">
    <property type="entry name" value="Arm-DNA-bind_3"/>
    <property type="match status" value="1"/>
</dbReference>